<keyword evidence="2" id="KW-1185">Reference proteome</keyword>
<dbReference type="EMBL" id="JABCKI010000097">
    <property type="protein sequence ID" value="KAG5652794.1"/>
    <property type="molecule type" value="Genomic_DNA"/>
</dbReference>
<proteinExistence type="predicted"/>
<organism evidence="1 2">
    <name type="scientific">Sphagnurus paluster</name>
    <dbReference type="NCBI Taxonomy" id="117069"/>
    <lineage>
        <taxon>Eukaryota</taxon>
        <taxon>Fungi</taxon>
        <taxon>Dikarya</taxon>
        <taxon>Basidiomycota</taxon>
        <taxon>Agaricomycotina</taxon>
        <taxon>Agaricomycetes</taxon>
        <taxon>Agaricomycetidae</taxon>
        <taxon>Agaricales</taxon>
        <taxon>Tricholomatineae</taxon>
        <taxon>Lyophyllaceae</taxon>
        <taxon>Sphagnurus</taxon>
    </lineage>
</organism>
<name>A0A9P7GLE2_9AGAR</name>
<evidence type="ECO:0000313" key="1">
    <source>
        <dbReference type="EMBL" id="KAG5652794.1"/>
    </source>
</evidence>
<sequence>MLLTSLQPVAGAPTLFTPPQAIGLESGSGNTLLEPSGLTPTSMPAVPIDVIPSEILMDNLPMVAESVTKRAFMKRSRSGSVRR</sequence>
<evidence type="ECO:0000313" key="2">
    <source>
        <dbReference type="Proteomes" id="UP000717328"/>
    </source>
</evidence>
<protein>
    <submittedName>
        <fullName evidence="1">Uncharacterized protein</fullName>
    </submittedName>
</protein>
<reference evidence="1" key="1">
    <citation type="submission" date="2021-02" db="EMBL/GenBank/DDBJ databases">
        <authorList>
            <person name="Nieuwenhuis M."/>
            <person name="Van De Peppel L.J.J."/>
        </authorList>
    </citation>
    <scope>NUCLEOTIDE SEQUENCE</scope>
    <source>
        <strain evidence="1">D49</strain>
    </source>
</reference>
<dbReference type="Proteomes" id="UP000717328">
    <property type="component" value="Unassembled WGS sequence"/>
</dbReference>
<dbReference type="AlphaFoldDB" id="A0A9P7GLE2"/>
<reference evidence="1" key="2">
    <citation type="submission" date="2021-10" db="EMBL/GenBank/DDBJ databases">
        <title>Phylogenomics reveals ancestral predisposition of the termite-cultivated fungus Termitomyces towards a domesticated lifestyle.</title>
        <authorList>
            <person name="Auxier B."/>
            <person name="Grum-Grzhimaylo A."/>
            <person name="Cardenas M.E."/>
            <person name="Lodge J.D."/>
            <person name="Laessoe T."/>
            <person name="Pedersen O."/>
            <person name="Smith M.E."/>
            <person name="Kuyper T.W."/>
            <person name="Franco-Molano E.A."/>
            <person name="Baroni T.J."/>
            <person name="Aanen D.K."/>
        </authorList>
    </citation>
    <scope>NUCLEOTIDE SEQUENCE</scope>
    <source>
        <strain evidence="1">D49</strain>
    </source>
</reference>
<comment type="caution">
    <text evidence="1">The sequence shown here is derived from an EMBL/GenBank/DDBJ whole genome shotgun (WGS) entry which is preliminary data.</text>
</comment>
<gene>
    <name evidence="1" type="ORF">H0H81_003624</name>
</gene>
<accession>A0A9P7GLE2</accession>